<dbReference type="Proteomes" id="UP000320762">
    <property type="component" value="Unassembled WGS sequence"/>
</dbReference>
<feature type="region of interest" description="Disordered" evidence="1">
    <location>
        <begin position="466"/>
        <end position="497"/>
    </location>
</feature>
<dbReference type="AlphaFoldDB" id="A0A550BXW2"/>
<feature type="compositionally biased region" description="Basic and acidic residues" evidence="1">
    <location>
        <begin position="785"/>
        <end position="802"/>
    </location>
</feature>
<feature type="compositionally biased region" description="Polar residues" evidence="1">
    <location>
        <begin position="32"/>
        <end position="41"/>
    </location>
</feature>
<evidence type="ECO:0000259" key="2">
    <source>
        <dbReference type="PROSITE" id="PS51746"/>
    </source>
</evidence>
<dbReference type="GO" id="GO:0004722">
    <property type="term" value="F:protein serine/threonine phosphatase activity"/>
    <property type="evidence" value="ECO:0007669"/>
    <property type="project" value="TreeGrafter"/>
</dbReference>
<dbReference type="InterPro" id="IPR036457">
    <property type="entry name" value="PPM-type-like_dom_sf"/>
</dbReference>
<name>A0A550BXW2_9AGAR</name>
<keyword evidence="4" id="KW-1185">Reference proteome</keyword>
<feature type="compositionally biased region" description="Gly residues" evidence="1">
    <location>
        <begin position="62"/>
        <end position="73"/>
    </location>
</feature>
<gene>
    <name evidence="3" type="ORF">BD626DRAFT_212705</name>
</gene>
<dbReference type="PANTHER" id="PTHR12320:SF84">
    <property type="entry name" value="PROTEIN PHOSPHATASE"/>
    <property type="match status" value="1"/>
</dbReference>
<feature type="compositionally biased region" description="Pro residues" evidence="1">
    <location>
        <begin position="467"/>
        <end position="479"/>
    </location>
</feature>
<organism evidence="3 4">
    <name type="scientific">Schizophyllum amplum</name>
    <dbReference type="NCBI Taxonomy" id="97359"/>
    <lineage>
        <taxon>Eukaryota</taxon>
        <taxon>Fungi</taxon>
        <taxon>Dikarya</taxon>
        <taxon>Basidiomycota</taxon>
        <taxon>Agaricomycotina</taxon>
        <taxon>Agaricomycetes</taxon>
        <taxon>Agaricomycetidae</taxon>
        <taxon>Agaricales</taxon>
        <taxon>Schizophyllaceae</taxon>
        <taxon>Schizophyllum</taxon>
    </lineage>
</organism>
<dbReference type="OrthoDB" id="60843at2759"/>
<feature type="region of interest" description="Disordered" evidence="1">
    <location>
        <begin position="776"/>
        <end position="802"/>
    </location>
</feature>
<feature type="domain" description="PPM-type phosphatase" evidence="2">
    <location>
        <begin position="205"/>
        <end position="775"/>
    </location>
</feature>
<evidence type="ECO:0000313" key="4">
    <source>
        <dbReference type="Proteomes" id="UP000320762"/>
    </source>
</evidence>
<dbReference type="EMBL" id="VDMD01000048">
    <property type="protein sequence ID" value="TRM57385.1"/>
    <property type="molecule type" value="Genomic_DNA"/>
</dbReference>
<feature type="region of interest" description="Disordered" evidence="1">
    <location>
        <begin position="289"/>
        <end position="347"/>
    </location>
</feature>
<evidence type="ECO:0000256" key="1">
    <source>
        <dbReference type="SAM" id="MobiDB-lite"/>
    </source>
</evidence>
<accession>A0A550BXW2</accession>
<proteinExistence type="predicted"/>
<feature type="region of interest" description="Disordered" evidence="1">
    <location>
        <begin position="601"/>
        <end position="639"/>
    </location>
</feature>
<feature type="compositionally biased region" description="Basic and acidic residues" evidence="1">
    <location>
        <begin position="289"/>
        <end position="299"/>
    </location>
</feature>
<comment type="caution">
    <text evidence="3">The sequence shown here is derived from an EMBL/GenBank/DDBJ whole genome shotgun (WGS) entry which is preliminary data.</text>
</comment>
<evidence type="ECO:0000313" key="3">
    <source>
        <dbReference type="EMBL" id="TRM57385.1"/>
    </source>
</evidence>
<dbReference type="STRING" id="97359.A0A550BXW2"/>
<dbReference type="InterPro" id="IPR039123">
    <property type="entry name" value="PPTC7"/>
</dbReference>
<feature type="compositionally biased region" description="Low complexity" evidence="1">
    <location>
        <begin position="44"/>
        <end position="61"/>
    </location>
</feature>
<feature type="region of interest" description="Disordered" evidence="1">
    <location>
        <begin position="28"/>
        <end position="188"/>
    </location>
</feature>
<dbReference type="SMART" id="SM00332">
    <property type="entry name" value="PP2Cc"/>
    <property type="match status" value="1"/>
</dbReference>
<feature type="compositionally biased region" description="Polar residues" evidence="1">
    <location>
        <begin position="133"/>
        <end position="154"/>
    </location>
</feature>
<feature type="compositionally biased region" description="Low complexity" evidence="1">
    <location>
        <begin position="92"/>
        <end position="127"/>
    </location>
</feature>
<sequence length="802" mass="85866">MSGGAPRPAVPVGMRSFQKLYSAALTPRSRVRSNSLYTSAGHTPYPSGYSSGGYYVPYPSSGGSGASGSGSGSGAYINGGSFFDSPPPPTPRISTSRLKGESHTSQSSHGQSSQSTQSSHTQASHQHAPYSLALTSPLNQHGTQTLPPTANPLGNSFPAPYDAASGSLQGTHPDGDADLATGRRRRRKGHKYHFDLAAYGMPKRRCGSSSPRDTYLRATEEPHTELSVQVGEDAYFLRDNAMGVADGVGGWARVKDLPPLPPSSPTPSALFSRRLMHFCSDEIAHTLAGRTEDSLDRSSRASSVVAPEPSHPKPTPLLSRATSPSTWPWRDAHTPAHTPSPLRYTLDGEMTEPSVTYRADPPADLVDDSYRDIEQDNEALSDSDYSDYDEELEDALDVLQILQKAYDSTLREHVVAVPSPAPAARAEPAVSASSPEPASEVRAAETEKIPLLSGSSTALIAVLEQLPAPPSPPAEPAPAPASRDVRSTSRARSPSVMAELSKTADVAKARDERQNGSVLDYLPAWTSIPEDAEHPAADAAGLNSERKPVATVKIAHVGDCMGMLIREDEIVWRTEEMWWNYNTPVQLRPQRSELVTIPADPAQAASPTQQGSSAQQATSAQSASPAFTKPVPSKTASDIAPTPAQVFEVPVQEDDILILASDGLSDNLWDEDVLEEVARWRAFAQGPEGGAREASPLRRRTLAGMLSEALCQRARRVSEMRAGGRGLHVIGGAAAKKEGAEEPETPFSRRAREQDKPFSGGLGKRDDISVIVAVISRSHRRGRQGKAEARGRSVDVRDRLRP</sequence>
<feature type="region of interest" description="Disordered" evidence="1">
    <location>
        <begin position="422"/>
        <end position="444"/>
    </location>
</feature>
<dbReference type="SUPFAM" id="SSF81606">
    <property type="entry name" value="PP2C-like"/>
    <property type="match status" value="1"/>
</dbReference>
<dbReference type="Gene3D" id="3.60.40.10">
    <property type="entry name" value="PPM-type phosphatase domain"/>
    <property type="match status" value="1"/>
</dbReference>
<dbReference type="InterPro" id="IPR001932">
    <property type="entry name" value="PPM-type_phosphatase-like_dom"/>
</dbReference>
<reference evidence="3 4" key="1">
    <citation type="journal article" date="2019" name="New Phytol.">
        <title>Comparative genomics reveals unique wood-decay strategies and fruiting body development in the Schizophyllaceae.</title>
        <authorList>
            <person name="Almasi E."/>
            <person name="Sahu N."/>
            <person name="Krizsan K."/>
            <person name="Balint B."/>
            <person name="Kovacs G.M."/>
            <person name="Kiss B."/>
            <person name="Cseklye J."/>
            <person name="Drula E."/>
            <person name="Henrissat B."/>
            <person name="Nagy I."/>
            <person name="Chovatia M."/>
            <person name="Adam C."/>
            <person name="LaButti K."/>
            <person name="Lipzen A."/>
            <person name="Riley R."/>
            <person name="Grigoriev I.V."/>
            <person name="Nagy L.G."/>
        </authorList>
    </citation>
    <scope>NUCLEOTIDE SEQUENCE [LARGE SCALE GENOMIC DNA]</scope>
    <source>
        <strain evidence="3 4">NL-1724</strain>
    </source>
</reference>
<feature type="region of interest" description="Disordered" evidence="1">
    <location>
        <begin position="735"/>
        <end position="764"/>
    </location>
</feature>
<protein>
    <recommendedName>
        <fullName evidence="2">PPM-type phosphatase domain-containing protein</fullName>
    </recommendedName>
</protein>
<dbReference type="PANTHER" id="PTHR12320">
    <property type="entry name" value="PROTEIN PHOSPHATASE 2C"/>
    <property type="match status" value="1"/>
</dbReference>
<feature type="compositionally biased region" description="Low complexity" evidence="1">
    <location>
        <begin position="422"/>
        <end position="441"/>
    </location>
</feature>
<feature type="compositionally biased region" description="Low complexity" evidence="1">
    <location>
        <begin position="601"/>
        <end position="626"/>
    </location>
</feature>
<dbReference type="PROSITE" id="PS51746">
    <property type="entry name" value="PPM_2"/>
    <property type="match status" value="1"/>
</dbReference>